<feature type="transmembrane region" description="Helical" evidence="1">
    <location>
        <begin position="48"/>
        <end position="69"/>
    </location>
</feature>
<dbReference type="EMBL" id="CP090168">
    <property type="protein sequence ID" value="UJO19345.1"/>
    <property type="molecule type" value="Genomic_DNA"/>
</dbReference>
<dbReference type="KEGG" id="ffu:CLAFUR5_06978"/>
<dbReference type="AlphaFoldDB" id="A0A9Q8UR48"/>
<proteinExistence type="predicted"/>
<dbReference type="Proteomes" id="UP000756132">
    <property type="component" value="Chromosome 6"/>
</dbReference>
<name>A0A9Q8UR48_PASFU</name>
<sequence length="139" mass="15700">MDDLKINPQETTPLGTHERISAVLCLIIILSTFSMMLNNMWLCNNKTLYKLMTALFTTASVALTLINIIYRDNPRLWTLSKGILTVVGRLLIAWAVSWLARLYLGAGVIVDVLFWYLVKLALLPPQVVEILKRVQAEGQ</sequence>
<keyword evidence="1" id="KW-1133">Transmembrane helix</keyword>
<feature type="transmembrane region" description="Helical" evidence="1">
    <location>
        <begin position="20"/>
        <end position="42"/>
    </location>
</feature>
<keyword evidence="3" id="KW-1185">Reference proteome</keyword>
<keyword evidence="1" id="KW-0812">Transmembrane</keyword>
<evidence type="ECO:0000313" key="3">
    <source>
        <dbReference type="Proteomes" id="UP000756132"/>
    </source>
</evidence>
<keyword evidence="1" id="KW-0472">Membrane</keyword>
<reference evidence="2" key="2">
    <citation type="journal article" date="2022" name="Microb. Genom.">
        <title>A chromosome-scale genome assembly of the tomato pathogen Cladosporium fulvum reveals a compartmentalized genome architecture and the presence of a dispensable chromosome.</title>
        <authorList>
            <person name="Zaccaron A.Z."/>
            <person name="Chen L.H."/>
            <person name="Samaras A."/>
            <person name="Stergiopoulos I."/>
        </authorList>
    </citation>
    <scope>NUCLEOTIDE SEQUENCE</scope>
    <source>
        <strain evidence="2">Race5_Kim</strain>
    </source>
</reference>
<accession>A0A9Q8UR48</accession>
<protein>
    <submittedName>
        <fullName evidence="2">Uncharacterized protein</fullName>
    </submittedName>
</protein>
<dbReference type="GeneID" id="71986856"/>
<feature type="transmembrane region" description="Helical" evidence="1">
    <location>
        <begin position="76"/>
        <end position="96"/>
    </location>
</feature>
<evidence type="ECO:0000313" key="2">
    <source>
        <dbReference type="EMBL" id="UJO19345.1"/>
    </source>
</evidence>
<feature type="transmembrane region" description="Helical" evidence="1">
    <location>
        <begin position="102"/>
        <end position="123"/>
    </location>
</feature>
<dbReference type="RefSeq" id="XP_047763711.1">
    <property type="nucleotide sequence ID" value="XM_047906126.1"/>
</dbReference>
<evidence type="ECO:0000256" key="1">
    <source>
        <dbReference type="SAM" id="Phobius"/>
    </source>
</evidence>
<organism evidence="2 3">
    <name type="scientific">Passalora fulva</name>
    <name type="common">Tomato leaf mold</name>
    <name type="synonym">Cladosporium fulvum</name>
    <dbReference type="NCBI Taxonomy" id="5499"/>
    <lineage>
        <taxon>Eukaryota</taxon>
        <taxon>Fungi</taxon>
        <taxon>Dikarya</taxon>
        <taxon>Ascomycota</taxon>
        <taxon>Pezizomycotina</taxon>
        <taxon>Dothideomycetes</taxon>
        <taxon>Dothideomycetidae</taxon>
        <taxon>Mycosphaerellales</taxon>
        <taxon>Mycosphaerellaceae</taxon>
        <taxon>Fulvia</taxon>
    </lineage>
</organism>
<gene>
    <name evidence="2" type="ORF">CLAFUR5_06978</name>
</gene>
<reference evidence="2" key="1">
    <citation type="submission" date="2021-12" db="EMBL/GenBank/DDBJ databases">
        <authorList>
            <person name="Zaccaron A."/>
            <person name="Stergiopoulos I."/>
        </authorList>
    </citation>
    <scope>NUCLEOTIDE SEQUENCE</scope>
    <source>
        <strain evidence="2">Race5_Kim</strain>
    </source>
</reference>